<gene>
    <name evidence="2" type="ORF">K435DRAFT_918468</name>
</gene>
<feature type="region of interest" description="Disordered" evidence="1">
    <location>
        <begin position="454"/>
        <end position="479"/>
    </location>
</feature>
<evidence type="ECO:0000313" key="2">
    <source>
        <dbReference type="EMBL" id="THU87835.1"/>
    </source>
</evidence>
<feature type="region of interest" description="Disordered" evidence="1">
    <location>
        <begin position="491"/>
        <end position="528"/>
    </location>
</feature>
<accession>A0A4V4HDM5</accession>
<name>A0A4V4HDM5_DENBC</name>
<protein>
    <submittedName>
        <fullName evidence="2">Uncharacterized protein</fullName>
    </submittedName>
</protein>
<organism evidence="2 3">
    <name type="scientific">Dendrothele bispora (strain CBS 962.96)</name>
    <dbReference type="NCBI Taxonomy" id="1314807"/>
    <lineage>
        <taxon>Eukaryota</taxon>
        <taxon>Fungi</taxon>
        <taxon>Dikarya</taxon>
        <taxon>Basidiomycota</taxon>
        <taxon>Agaricomycotina</taxon>
        <taxon>Agaricomycetes</taxon>
        <taxon>Agaricomycetidae</taxon>
        <taxon>Agaricales</taxon>
        <taxon>Agaricales incertae sedis</taxon>
        <taxon>Dendrothele</taxon>
    </lineage>
</organism>
<sequence length="647" mass="71589">MSSVPGSSTHNVTASSDAAHISTSFNEAAATVSDEELDKLFHEILNENIQFEDSDSALPDDNSFYLESIEHFLNSLLSDLDTTTNATQTLNEVSTPIYPQQTQHLYHSSSSAPTPAQILELYYTLNANSSVAGSSQHNTPMRASPNFRNLMRHSSPPPLESANAPPRTPNAIPHDPTETNQDHVDSQSIESTSVIVQDPSAAIAPEEGHENTDIPTPSPTIPQCRVDSMLNSQAEDLPAPDDYWTNDAFPTAARYENNQTTVLGPQMAEESSSYAFSTTSLRPIATEEDPHHGTEYQNLPPPAVAPTPFCEALAHWRRTSDHTDSFHPQYQFMPTNYRPLPQIQQQNEEISTQQPTAPQYWAETSNSYPQPSLEARQGPHPFLSNHATQMSHDGGHISQPLHCYMDSYPNPTHSVNYDRAFCHENSGNRSSFCQTPQFAQDQYANSTLAAHNKLDLSADPRQNKSYSGFPSRQWHVPQDSENNVPFAARNTVYPSSAQPQRTDKMTKASRQKTPYSRPRPSAVACSSSVSTSTRPQVLAGTSAMWEYCRFSGAPDQCRWRMGQDMICGFVLNGCQSNMDANRHLVDAHGSEEQTVVCQWEDCGRTLKKGSLRDHYSSVHCKLGSRCKGCGMESSRRKAHPCVPKGDA</sequence>
<feature type="region of interest" description="Disordered" evidence="1">
    <location>
        <begin position="131"/>
        <end position="192"/>
    </location>
</feature>
<reference evidence="2 3" key="1">
    <citation type="journal article" date="2019" name="Nat. Ecol. Evol.">
        <title>Megaphylogeny resolves global patterns of mushroom evolution.</title>
        <authorList>
            <person name="Varga T."/>
            <person name="Krizsan K."/>
            <person name="Foldi C."/>
            <person name="Dima B."/>
            <person name="Sanchez-Garcia M."/>
            <person name="Sanchez-Ramirez S."/>
            <person name="Szollosi G.J."/>
            <person name="Szarkandi J.G."/>
            <person name="Papp V."/>
            <person name="Albert L."/>
            <person name="Andreopoulos W."/>
            <person name="Angelini C."/>
            <person name="Antonin V."/>
            <person name="Barry K.W."/>
            <person name="Bougher N.L."/>
            <person name="Buchanan P."/>
            <person name="Buyck B."/>
            <person name="Bense V."/>
            <person name="Catcheside P."/>
            <person name="Chovatia M."/>
            <person name="Cooper J."/>
            <person name="Damon W."/>
            <person name="Desjardin D."/>
            <person name="Finy P."/>
            <person name="Geml J."/>
            <person name="Haridas S."/>
            <person name="Hughes K."/>
            <person name="Justo A."/>
            <person name="Karasinski D."/>
            <person name="Kautmanova I."/>
            <person name="Kiss B."/>
            <person name="Kocsube S."/>
            <person name="Kotiranta H."/>
            <person name="LaButti K.M."/>
            <person name="Lechner B.E."/>
            <person name="Liimatainen K."/>
            <person name="Lipzen A."/>
            <person name="Lukacs Z."/>
            <person name="Mihaltcheva S."/>
            <person name="Morgado L.N."/>
            <person name="Niskanen T."/>
            <person name="Noordeloos M.E."/>
            <person name="Ohm R.A."/>
            <person name="Ortiz-Santana B."/>
            <person name="Ovrebo C."/>
            <person name="Racz N."/>
            <person name="Riley R."/>
            <person name="Savchenko A."/>
            <person name="Shiryaev A."/>
            <person name="Soop K."/>
            <person name="Spirin V."/>
            <person name="Szebenyi C."/>
            <person name="Tomsovsky M."/>
            <person name="Tulloss R.E."/>
            <person name="Uehling J."/>
            <person name="Grigoriev I.V."/>
            <person name="Vagvolgyi C."/>
            <person name="Papp T."/>
            <person name="Martin F.M."/>
            <person name="Miettinen O."/>
            <person name="Hibbett D.S."/>
            <person name="Nagy L.G."/>
        </authorList>
    </citation>
    <scope>NUCLEOTIDE SEQUENCE [LARGE SCALE GENOMIC DNA]</scope>
    <source>
        <strain evidence="2 3">CBS 962.96</strain>
    </source>
</reference>
<keyword evidence="3" id="KW-1185">Reference proteome</keyword>
<evidence type="ECO:0000256" key="1">
    <source>
        <dbReference type="SAM" id="MobiDB-lite"/>
    </source>
</evidence>
<dbReference type="OrthoDB" id="3437960at2759"/>
<feature type="compositionally biased region" description="Low complexity" evidence="1">
    <location>
        <begin position="516"/>
        <end position="528"/>
    </location>
</feature>
<feature type="compositionally biased region" description="Basic and acidic residues" evidence="1">
    <location>
        <begin position="175"/>
        <end position="185"/>
    </location>
</feature>
<evidence type="ECO:0000313" key="3">
    <source>
        <dbReference type="Proteomes" id="UP000297245"/>
    </source>
</evidence>
<dbReference type="EMBL" id="ML179433">
    <property type="protein sequence ID" value="THU87835.1"/>
    <property type="molecule type" value="Genomic_DNA"/>
</dbReference>
<proteinExistence type="predicted"/>
<dbReference type="AlphaFoldDB" id="A0A4V4HDM5"/>
<feature type="compositionally biased region" description="Polar residues" evidence="1">
    <location>
        <begin position="131"/>
        <end position="141"/>
    </location>
</feature>
<dbReference type="Proteomes" id="UP000297245">
    <property type="component" value="Unassembled WGS sequence"/>
</dbReference>